<name>A0A9N7TTG4_PLEPL</name>
<feature type="region of interest" description="Disordered" evidence="1">
    <location>
        <begin position="1"/>
        <end position="79"/>
    </location>
</feature>
<organism evidence="2 3">
    <name type="scientific">Pleuronectes platessa</name>
    <name type="common">European plaice</name>
    <dbReference type="NCBI Taxonomy" id="8262"/>
    <lineage>
        <taxon>Eukaryota</taxon>
        <taxon>Metazoa</taxon>
        <taxon>Chordata</taxon>
        <taxon>Craniata</taxon>
        <taxon>Vertebrata</taxon>
        <taxon>Euteleostomi</taxon>
        <taxon>Actinopterygii</taxon>
        <taxon>Neopterygii</taxon>
        <taxon>Teleostei</taxon>
        <taxon>Neoteleostei</taxon>
        <taxon>Acanthomorphata</taxon>
        <taxon>Carangaria</taxon>
        <taxon>Pleuronectiformes</taxon>
        <taxon>Pleuronectoidei</taxon>
        <taxon>Pleuronectidae</taxon>
        <taxon>Pleuronectes</taxon>
    </lineage>
</organism>
<dbReference type="EMBL" id="CADEAL010000286">
    <property type="protein sequence ID" value="CAB1417824.1"/>
    <property type="molecule type" value="Genomic_DNA"/>
</dbReference>
<protein>
    <submittedName>
        <fullName evidence="2">Uncharacterized protein</fullName>
    </submittedName>
</protein>
<accession>A0A9N7TTG4</accession>
<proteinExistence type="predicted"/>
<evidence type="ECO:0000256" key="1">
    <source>
        <dbReference type="SAM" id="MobiDB-lite"/>
    </source>
</evidence>
<comment type="caution">
    <text evidence="2">The sequence shown here is derived from an EMBL/GenBank/DDBJ whole genome shotgun (WGS) entry which is preliminary data.</text>
</comment>
<evidence type="ECO:0000313" key="3">
    <source>
        <dbReference type="Proteomes" id="UP001153269"/>
    </source>
</evidence>
<gene>
    <name evidence="2" type="ORF">PLEPLA_LOCUS5643</name>
</gene>
<feature type="compositionally biased region" description="Basic and acidic residues" evidence="1">
    <location>
        <begin position="1"/>
        <end position="24"/>
    </location>
</feature>
<reference evidence="2" key="1">
    <citation type="submission" date="2020-03" db="EMBL/GenBank/DDBJ databases">
        <authorList>
            <person name="Weist P."/>
        </authorList>
    </citation>
    <scope>NUCLEOTIDE SEQUENCE</scope>
</reference>
<dbReference type="AlphaFoldDB" id="A0A9N7TTG4"/>
<dbReference type="Proteomes" id="UP001153269">
    <property type="component" value="Unassembled WGS sequence"/>
</dbReference>
<evidence type="ECO:0000313" key="2">
    <source>
        <dbReference type="EMBL" id="CAB1417824.1"/>
    </source>
</evidence>
<sequence>MRGGEKGGDGEKGREKERAPDRFIKPVPAVRARARRRPPTRPSRGDNRGKSMQQRRHTRHSSGLLAGPFTPNGLPWREEPQRYGLRDTHDVYRPTDFDRPMFAEQEEAEEKEEEEAVGSISRVHRRNVSISARKFSEAYKLEMKAKTERARGYGERRRREAVVTAIYSGSHHDSSWLCGKRAHLDLRGREVRAATSCSLPKAHKIPGFIYAHMHPSVAGSQTVCFDPCFDPFMNERSGCGPVGAQRDRPRAAAKPCRATISSHTLTSEASQHQNHWSVTTPRGTTVVPLRPLAPHSSAASSALELMQASNCDLSGYHPPDPAAATPLSANPPQPPHPWITFVHLPATPMEHMTRLNEKWTRFKKY</sequence>
<keyword evidence="3" id="KW-1185">Reference proteome</keyword>